<comment type="caution">
    <text evidence="1">The sequence shown here is derived from an EMBL/GenBank/DDBJ whole genome shotgun (WGS) entry which is preliminary data.</text>
</comment>
<accession>A0ABW1ED02</accession>
<proteinExistence type="predicted"/>
<evidence type="ECO:0000313" key="1">
    <source>
        <dbReference type="EMBL" id="MFC5861963.1"/>
    </source>
</evidence>
<name>A0ABW1ED02_9BACT</name>
<dbReference type="Proteomes" id="UP001596091">
    <property type="component" value="Unassembled WGS sequence"/>
</dbReference>
<dbReference type="RefSeq" id="WP_263337872.1">
    <property type="nucleotide sequence ID" value="NZ_JAGSYH010000004.1"/>
</dbReference>
<organism evidence="1 2">
    <name type="scientific">Acidicapsa dinghuensis</name>
    <dbReference type="NCBI Taxonomy" id="2218256"/>
    <lineage>
        <taxon>Bacteria</taxon>
        <taxon>Pseudomonadati</taxon>
        <taxon>Acidobacteriota</taxon>
        <taxon>Terriglobia</taxon>
        <taxon>Terriglobales</taxon>
        <taxon>Acidobacteriaceae</taxon>
        <taxon>Acidicapsa</taxon>
    </lineage>
</organism>
<evidence type="ECO:0000313" key="2">
    <source>
        <dbReference type="Proteomes" id="UP001596091"/>
    </source>
</evidence>
<keyword evidence="2" id="KW-1185">Reference proteome</keyword>
<gene>
    <name evidence="1" type="ORF">ACFPT7_06635</name>
</gene>
<dbReference type="CDD" id="cd17040">
    <property type="entry name" value="Ubl_MoaD_like"/>
    <property type="match status" value="1"/>
</dbReference>
<dbReference type="EMBL" id="JBHSPH010000002">
    <property type="protein sequence ID" value="MFC5861963.1"/>
    <property type="molecule type" value="Genomic_DNA"/>
</dbReference>
<dbReference type="Gene3D" id="3.10.20.30">
    <property type="match status" value="1"/>
</dbReference>
<sequence length="115" mass="12538">MAMVRVELPYGLRVLAGVEREIAVEVEGPVTIRSVLDAIEMRYPMLEGTIRDHGTKQRRAFLRFFACEEDLSHAGADELLPEAVVCGEEPLLVIGAIAGGLMGSRFEGEADPLRG</sequence>
<reference evidence="2" key="1">
    <citation type="journal article" date="2019" name="Int. J. Syst. Evol. Microbiol.">
        <title>The Global Catalogue of Microorganisms (GCM) 10K type strain sequencing project: providing services to taxonomists for standard genome sequencing and annotation.</title>
        <authorList>
            <consortium name="The Broad Institute Genomics Platform"/>
            <consortium name="The Broad Institute Genome Sequencing Center for Infectious Disease"/>
            <person name="Wu L."/>
            <person name="Ma J."/>
        </authorList>
    </citation>
    <scope>NUCLEOTIDE SEQUENCE [LARGE SCALE GENOMIC DNA]</scope>
    <source>
        <strain evidence="2">JCM 4087</strain>
    </source>
</reference>
<dbReference type="InterPro" id="IPR012675">
    <property type="entry name" value="Beta-grasp_dom_sf"/>
</dbReference>
<protein>
    <submittedName>
        <fullName evidence="1">MoaD/ThiS family protein</fullName>
    </submittedName>
</protein>